<gene>
    <name evidence="5" type="ORF">FOZ76_12905</name>
</gene>
<sequence>MSIRVDFPPPASPPLTPRENEVLAQILTGRPNKIIAAVLGISQRTVEVHRSRIFQKLGVRNAIQLAASVYHLPEPGGMTRALAEPAGPATLVAIEAGTAEARAVRSGGQCS</sequence>
<dbReference type="AlphaFoldDB" id="A0A556AMT4"/>
<dbReference type="PANTHER" id="PTHR44688:SF16">
    <property type="entry name" value="DNA-BINDING TRANSCRIPTIONAL ACTIVATOR DEVR_DOSR"/>
    <property type="match status" value="1"/>
</dbReference>
<dbReference type="Pfam" id="PF00196">
    <property type="entry name" value="GerE"/>
    <property type="match status" value="1"/>
</dbReference>
<feature type="domain" description="HTH luxR-type" evidence="4">
    <location>
        <begin position="8"/>
        <end position="73"/>
    </location>
</feature>
<evidence type="ECO:0000256" key="2">
    <source>
        <dbReference type="ARBA" id="ARBA00023125"/>
    </source>
</evidence>
<dbReference type="SUPFAM" id="SSF46894">
    <property type="entry name" value="C-terminal effector domain of the bipartite response regulators"/>
    <property type="match status" value="1"/>
</dbReference>
<dbReference type="SMART" id="SM00421">
    <property type="entry name" value="HTH_LUXR"/>
    <property type="match status" value="1"/>
</dbReference>
<dbReference type="InterPro" id="IPR000792">
    <property type="entry name" value="Tscrpt_reg_LuxR_C"/>
</dbReference>
<proteinExistence type="predicted"/>
<dbReference type="EMBL" id="VLTJ01000025">
    <property type="protein sequence ID" value="TSH94204.1"/>
    <property type="molecule type" value="Genomic_DNA"/>
</dbReference>
<evidence type="ECO:0000256" key="3">
    <source>
        <dbReference type="ARBA" id="ARBA00023163"/>
    </source>
</evidence>
<evidence type="ECO:0000313" key="6">
    <source>
        <dbReference type="Proteomes" id="UP000318405"/>
    </source>
</evidence>
<dbReference type="OrthoDB" id="9154877at2"/>
<dbReference type="PROSITE" id="PS50043">
    <property type="entry name" value="HTH_LUXR_2"/>
    <property type="match status" value="1"/>
</dbReference>
<dbReference type="RefSeq" id="WP_143948678.1">
    <property type="nucleotide sequence ID" value="NZ_BAABMB010000006.1"/>
</dbReference>
<keyword evidence="6" id="KW-1185">Reference proteome</keyword>
<keyword evidence="1" id="KW-0805">Transcription regulation</keyword>
<comment type="caution">
    <text evidence="5">The sequence shown here is derived from an EMBL/GenBank/DDBJ whole genome shotgun (WGS) entry which is preliminary data.</text>
</comment>
<dbReference type="GO" id="GO:0006355">
    <property type="term" value="P:regulation of DNA-templated transcription"/>
    <property type="evidence" value="ECO:0007669"/>
    <property type="project" value="InterPro"/>
</dbReference>
<dbReference type="GO" id="GO:0003677">
    <property type="term" value="F:DNA binding"/>
    <property type="evidence" value="ECO:0007669"/>
    <property type="project" value="UniProtKB-KW"/>
</dbReference>
<dbReference type="Proteomes" id="UP000318405">
    <property type="component" value="Unassembled WGS sequence"/>
</dbReference>
<dbReference type="InterPro" id="IPR016032">
    <property type="entry name" value="Sig_transdc_resp-reg_C-effctor"/>
</dbReference>
<dbReference type="CDD" id="cd06170">
    <property type="entry name" value="LuxR_C_like"/>
    <property type="match status" value="1"/>
</dbReference>
<keyword evidence="2" id="KW-0238">DNA-binding</keyword>
<evidence type="ECO:0000313" key="5">
    <source>
        <dbReference type="EMBL" id="TSH94204.1"/>
    </source>
</evidence>
<dbReference type="Gene3D" id="1.10.10.10">
    <property type="entry name" value="Winged helix-like DNA-binding domain superfamily/Winged helix DNA-binding domain"/>
    <property type="match status" value="1"/>
</dbReference>
<organism evidence="5 6">
    <name type="scientific">Verticiella sediminum</name>
    <dbReference type="NCBI Taxonomy" id="1247510"/>
    <lineage>
        <taxon>Bacteria</taxon>
        <taxon>Pseudomonadati</taxon>
        <taxon>Pseudomonadota</taxon>
        <taxon>Betaproteobacteria</taxon>
        <taxon>Burkholderiales</taxon>
        <taxon>Alcaligenaceae</taxon>
        <taxon>Verticiella</taxon>
    </lineage>
</organism>
<protein>
    <submittedName>
        <fullName evidence="5">Helix-turn-helix transcriptional regulator</fullName>
    </submittedName>
</protein>
<dbReference type="InterPro" id="IPR036388">
    <property type="entry name" value="WH-like_DNA-bd_sf"/>
</dbReference>
<reference evidence="5 6" key="1">
    <citation type="submission" date="2019-07" db="EMBL/GenBank/DDBJ databases">
        <title>Qingshengfaniella alkalisoli gen. nov., sp. nov., isolated from saline soil.</title>
        <authorList>
            <person name="Xu L."/>
            <person name="Huang X.-X."/>
            <person name="Sun J.-Q."/>
        </authorList>
    </citation>
    <scope>NUCLEOTIDE SEQUENCE [LARGE SCALE GENOMIC DNA]</scope>
    <source>
        <strain evidence="5 6">DSM 27279</strain>
    </source>
</reference>
<dbReference type="PRINTS" id="PR00038">
    <property type="entry name" value="HTHLUXR"/>
</dbReference>
<evidence type="ECO:0000259" key="4">
    <source>
        <dbReference type="PROSITE" id="PS50043"/>
    </source>
</evidence>
<dbReference type="PROSITE" id="PS00622">
    <property type="entry name" value="HTH_LUXR_1"/>
    <property type="match status" value="1"/>
</dbReference>
<dbReference type="PANTHER" id="PTHR44688">
    <property type="entry name" value="DNA-BINDING TRANSCRIPTIONAL ACTIVATOR DEVR_DOSR"/>
    <property type="match status" value="1"/>
</dbReference>
<keyword evidence="3" id="KW-0804">Transcription</keyword>
<evidence type="ECO:0000256" key="1">
    <source>
        <dbReference type="ARBA" id="ARBA00023015"/>
    </source>
</evidence>
<accession>A0A556AMT4</accession>
<name>A0A556AMT4_9BURK</name>